<dbReference type="EMBL" id="JBEFKJ010000014">
    <property type="protein sequence ID" value="KAL2042440.1"/>
    <property type="molecule type" value="Genomic_DNA"/>
</dbReference>
<dbReference type="PANTHER" id="PTHR10013">
    <property type="entry name" value="GENERAL VESICULAR TRANSPORT FACTOR P115"/>
    <property type="match status" value="1"/>
</dbReference>
<dbReference type="SUPFAM" id="SSF48371">
    <property type="entry name" value="ARM repeat"/>
    <property type="match status" value="2"/>
</dbReference>
<dbReference type="InterPro" id="IPR006953">
    <property type="entry name" value="Vesicle_Uso1_P115_head"/>
</dbReference>
<evidence type="ECO:0000256" key="3">
    <source>
        <dbReference type="ARBA" id="ARBA00023054"/>
    </source>
</evidence>
<dbReference type="InterPro" id="IPR024095">
    <property type="entry name" value="Vesicle_P115"/>
</dbReference>
<sequence>MFRILESQAPAKQTATTTISTLSGRLQSATLLEDRRAAILGLRSFAKVYPASVASGALRNLISCLNKDVEDVDTTKVILETLLMLFNPDESSPEASDDIALWLADEFTQRQENITALLDLLDANDFFSRLYSLQLISAISTARPERTQECVYIAPLGVSRLVAVLEDKREAVRSEGLLLLTALTPSSPDLQKLVAFENAFDRIFGIIDSEGALSHGGMTVQDCLSLLANLLRLNVSNQSYFRETGWVKKLASLLSEAIKEQDQSDGVAEWAKAQRDKNVWGLIAVLRLFLIKGSVGTQANQVSFWQSGVLTQILNIAFHGSFDVTIRAEALVTAADLIRSNSMLQEGFAQHDVLSPRQEEAPQINGHANTPPRRSTVNVISGLLDLALAPSPIHAFDVRLGACECLKAYLYGHAAIRLHFLRRAIEGHVSDLHEDDNILTILIEDSEVPRGADPYRTWIAAVLLLHLLYEDFDAKNLAMGVSEGNAENGEEVITCIQALSGNLISGEQKDEDPRVSIGYLMVLCGWLYEDHDAVNDFLGEGSNVQSMVQLVTQNNPSRILVSGLCALVLGIVYEFSTKDSPIPRATLHQILTTRLGRELYVDRITRLREHTVVRDFEVLHQGLDSAQPSGLPEVYFDRTFVDFLKDNFSRIIRAIDRAPGIEVPVVANGIQKGVSRELVDSLKSQVDAGAQKIQSLESDILTLERKLGQEQADHRKAKDSAAAELNRIKNINDALQRNYEEEMQRTAQEHRRAFAESETAHEAAIASLQTEMQKAREEAYASAERIRMRNEAEIDDMKATLAKLKGELEKASKEHVQDLQTAHEDYTTKSSEWESRVQRAEDKGKDAEARATRLQKDLEIKEEARKSAQTELDDLLMVLGDLEEKRARDKKRLKALNEQVSDGEEEGDEAGEDDAGGEDDVD</sequence>
<feature type="region of interest" description="Disordered" evidence="4">
    <location>
        <begin position="822"/>
        <end position="850"/>
    </location>
</feature>
<evidence type="ECO:0000259" key="6">
    <source>
        <dbReference type="Pfam" id="PF04871"/>
    </source>
</evidence>
<protein>
    <submittedName>
        <fullName evidence="7">Uncharacterized protein</fullName>
    </submittedName>
</protein>
<reference evidence="7 8" key="1">
    <citation type="submission" date="2024-09" db="EMBL/GenBank/DDBJ databases">
        <title>Rethinking Asexuality: The Enigmatic Case of Functional Sexual Genes in Lepraria (Stereocaulaceae).</title>
        <authorList>
            <person name="Doellman M."/>
            <person name="Sun Y."/>
            <person name="Barcenas-Pena A."/>
            <person name="Lumbsch H.T."/>
            <person name="Grewe F."/>
        </authorList>
    </citation>
    <scope>NUCLEOTIDE SEQUENCE [LARGE SCALE GENOMIC DNA]</scope>
    <source>
        <strain evidence="7 8">Mercado 3170</strain>
    </source>
</reference>
<dbReference type="SUPFAM" id="SSF57997">
    <property type="entry name" value="Tropomyosin"/>
    <property type="match status" value="1"/>
</dbReference>
<evidence type="ECO:0000256" key="4">
    <source>
        <dbReference type="SAM" id="MobiDB-lite"/>
    </source>
</evidence>
<evidence type="ECO:0000313" key="8">
    <source>
        <dbReference type="Proteomes" id="UP001590950"/>
    </source>
</evidence>
<dbReference type="Pfam" id="PF04869">
    <property type="entry name" value="Uso1_p115_head"/>
    <property type="match status" value="1"/>
</dbReference>
<evidence type="ECO:0000256" key="2">
    <source>
        <dbReference type="ARBA" id="ARBA00023034"/>
    </source>
</evidence>
<dbReference type="Gene3D" id="1.25.10.10">
    <property type="entry name" value="Leucine-rich Repeat Variant"/>
    <property type="match status" value="1"/>
</dbReference>
<evidence type="ECO:0000313" key="7">
    <source>
        <dbReference type="EMBL" id="KAL2042440.1"/>
    </source>
</evidence>
<comment type="caution">
    <text evidence="7">The sequence shown here is derived from an EMBL/GenBank/DDBJ whole genome shotgun (WGS) entry which is preliminary data.</text>
</comment>
<dbReference type="InterPro" id="IPR016024">
    <property type="entry name" value="ARM-type_fold"/>
</dbReference>
<organism evidence="7 8">
    <name type="scientific">Stereocaulon virgatum</name>
    <dbReference type="NCBI Taxonomy" id="373712"/>
    <lineage>
        <taxon>Eukaryota</taxon>
        <taxon>Fungi</taxon>
        <taxon>Dikarya</taxon>
        <taxon>Ascomycota</taxon>
        <taxon>Pezizomycotina</taxon>
        <taxon>Lecanoromycetes</taxon>
        <taxon>OSLEUM clade</taxon>
        <taxon>Lecanoromycetidae</taxon>
        <taxon>Lecanorales</taxon>
        <taxon>Lecanorineae</taxon>
        <taxon>Stereocaulaceae</taxon>
        <taxon>Stereocaulon</taxon>
    </lineage>
</organism>
<name>A0ABR4A9J5_9LECA</name>
<evidence type="ECO:0000256" key="1">
    <source>
        <dbReference type="ARBA" id="ARBA00004555"/>
    </source>
</evidence>
<comment type="subcellular location">
    <subcellularLocation>
        <location evidence="1">Golgi apparatus</location>
    </subcellularLocation>
</comment>
<dbReference type="InterPro" id="IPR011989">
    <property type="entry name" value="ARM-like"/>
</dbReference>
<evidence type="ECO:0000259" key="5">
    <source>
        <dbReference type="Pfam" id="PF04869"/>
    </source>
</evidence>
<gene>
    <name evidence="7" type="ORF">N7G274_004932</name>
</gene>
<feature type="domain" description="Uso1/p115-like vesicle tethering protein C-terminal" evidence="6">
    <location>
        <begin position="806"/>
        <end position="914"/>
    </location>
</feature>
<dbReference type="Pfam" id="PF04871">
    <property type="entry name" value="Uso1_p115_C"/>
    <property type="match status" value="1"/>
</dbReference>
<feature type="region of interest" description="Disordered" evidence="4">
    <location>
        <begin position="887"/>
        <end position="922"/>
    </location>
</feature>
<dbReference type="PANTHER" id="PTHR10013:SF0">
    <property type="entry name" value="GENERAL VESICULAR TRANSPORT FACTOR P115"/>
    <property type="match status" value="1"/>
</dbReference>
<keyword evidence="8" id="KW-1185">Reference proteome</keyword>
<dbReference type="InterPro" id="IPR006955">
    <property type="entry name" value="Uso1_p115_C"/>
</dbReference>
<feature type="compositionally biased region" description="Acidic residues" evidence="4">
    <location>
        <begin position="901"/>
        <end position="922"/>
    </location>
</feature>
<feature type="domain" description="Vesicle tethering protein Uso1/P115-like head" evidence="5">
    <location>
        <begin position="341"/>
        <end position="655"/>
    </location>
</feature>
<dbReference type="Proteomes" id="UP001590950">
    <property type="component" value="Unassembled WGS sequence"/>
</dbReference>
<accession>A0ABR4A9J5</accession>
<keyword evidence="3" id="KW-0175">Coiled coil</keyword>
<proteinExistence type="predicted"/>
<keyword evidence="2" id="KW-0333">Golgi apparatus</keyword>